<dbReference type="EMBL" id="LCTW02000288">
    <property type="protein sequence ID" value="KXX75186.1"/>
    <property type="molecule type" value="Genomic_DNA"/>
</dbReference>
<name>A0A175VUJ6_9PEZI</name>
<gene>
    <name evidence="1" type="ORF">MMYC01_209619</name>
</gene>
<dbReference type="AlphaFoldDB" id="A0A175VUJ6"/>
<dbReference type="OrthoDB" id="4844944at2759"/>
<dbReference type="STRING" id="100816.A0A175VUJ6"/>
<evidence type="ECO:0000313" key="1">
    <source>
        <dbReference type="EMBL" id="KXX75186.1"/>
    </source>
</evidence>
<reference evidence="1 2" key="1">
    <citation type="journal article" date="2016" name="Genome Announc.">
        <title>Genome Sequence of Madurella mycetomatis mm55, Isolated from a Human Mycetoma Case in Sudan.</title>
        <authorList>
            <person name="Smit S."/>
            <person name="Derks M.F."/>
            <person name="Bervoets S."/>
            <person name="Fahal A."/>
            <person name="van Leeuwen W."/>
            <person name="van Belkum A."/>
            <person name="van de Sande W.W."/>
        </authorList>
    </citation>
    <scope>NUCLEOTIDE SEQUENCE [LARGE SCALE GENOMIC DNA]</scope>
    <source>
        <strain evidence="2">mm55</strain>
    </source>
</reference>
<protein>
    <submittedName>
        <fullName evidence="1">Uncharacterized protein</fullName>
    </submittedName>
</protein>
<dbReference type="Gene3D" id="2.160.20.10">
    <property type="entry name" value="Single-stranded right-handed beta-helix, Pectin lyase-like"/>
    <property type="match status" value="1"/>
</dbReference>
<evidence type="ECO:0000313" key="2">
    <source>
        <dbReference type="Proteomes" id="UP000078237"/>
    </source>
</evidence>
<comment type="caution">
    <text evidence="1">The sequence shown here is derived from an EMBL/GenBank/DDBJ whole genome shotgun (WGS) entry which is preliminary data.</text>
</comment>
<organism evidence="1 2">
    <name type="scientific">Madurella mycetomatis</name>
    <dbReference type="NCBI Taxonomy" id="100816"/>
    <lineage>
        <taxon>Eukaryota</taxon>
        <taxon>Fungi</taxon>
        <taxon>Dikarya</taxon>
        <taxon>Ascomycota</taxon>
        <taxon>Pezizomycotina</taxon>
        <taxon>Sordariomycetes</taxon>
        <taxon>Sordariomycetidae</taxon>
        <taxon>Sordariales</taxon>
        <taxon>Sordariales incertae sedis</taxon>
        <taxon>Madurella</taxon>
    </lineage>
</organism>
<keyword evidence="2" id="KW-1185">Reference proteome</keyword>
<dbReference type="VEuPathDB" id="FungiDB:MMYC01_209619"/>
<accession>A0A175VUJ6</accession>
<dbReference type="InterPro" id="IPR012334">
    <property type="entry name" value="Pectin_lyas_fold"/>
</dbReference>
<sequence>MRECANIFIIGAGLYSWFSTYARDCIDQHVYQKLLVLLQDNHAGVRIQHLIAIGAKCMAVMDSKAIPALDYLNVESHPRWSQVSVLDVASDGELAELLWTDLKIWDMEQPAFTCVPPCLVAIPPWTRLRGSLSTRASLLPTAPGLLPLLLEDRSSDLWIVLDFEEQGGSGSL</sequence>
<dbReference type="Proteomes" id="UP000078237">
    <property type="component" value="Unassembled WGS sequence"/>
</dbReference>
<proteinExistence type="predicted"/>